<proteinExistence type="predicted"/>
<dbReference type="RefSeq" id="WP_218322603.1">
    <property type="nucleotide sequence ID" value="NZ_JAEEGC010000127.1"/>
</dbReference>
<reference evidence="1" key="1">
    <citation type="submission" date="2020-12" db="EMBL/GenBank/DDBJ databases">
        <title>Clostridium thailandense sp. nov., a novel acetogenic bacterium isolated from peat land soil in Thailand.</title>
        <authorList>
            <person name="Chaikitkaew S."/>
            <person name="Birkeland N.K."/>
        </authorList>
    </citation>
    <scope>NUCLEOTIDE SEQUENCE</scope>
    <source>
        <strain evidence="1">PL3</strain>
    </source>
</reference>
<dbReference type="Pfam" id="PF04122">
    <property type="entry name" value="CW_binding_2"/>
    <property type="match status" value="1"/>
</dbReference>
<evidence type="ECO:0000313" key="1">
    <source>
        <dbReference type="EMBL" id="MBV7275551.1"/>
    </source>
</evidence>
<sequence>MWHISVKYNAPILLSLGQTLDARVESELKRLGAKQVFIIGGTGVVPQNIQD</sequence>
<dbReference type="InterPro" id="IPR007253">
    <property type="entry name" value="Cell_wall-bd_2"/>
</dbReference>
<comment type="caution">
    <text evidence="1">The sequence shown here is derived from an EMBL/GenBank/DDBJ whole genome shotgun (WGS) entry which is preliminary data.</text>
</comment>
<evidence type="ECO:0000313" key="2">
    <source>
        <dbReference type="Proteomes" id="UP000694308"/>
    </source>
</evidence>
<dbReference type="EMBL" id="JAEEGC010000127">
    <property type="protein sequence ID" value="MBV7275551.1"/>
    <property type="molecule type" value="Genomic_DNA"/>
</dbReference>
<protein>
    <submittedName>
        <fullName evidence="1">Cell wall-binding repeat-containing protein</fullName>
    </submittedName>
</protein>
<accession>A0A949U179</accession>
<organism evidence="1 2">
    <name type="scientific">Clostridium thailandense</name>
    <dbReference type="NCBI Taxonomy" id="2794346"/>
    <lineage>
        <taxon>Bacteria</taxon>
        <taxon>Bacillati</taxon>
        <taxon>Bacillota</taxon>
        <taxon>Clostridia</taxon>
        <taxon>Eubacteriales</taxon>
        <taxon>Clostridiaceae</taxon>
        <taxon>Clostridium</taxon>
    </lineage>
</organism>
<dbReference type="AlphaFoldDB" id="A0A949U179"/>
<dbReference type="Proteomes" id="UP000694308">
    <property type="component" value="Unassembled WGS sequence"/>
</dbReference>
<gene>
    <name evidence="1" type="ORF">I6U48_21865</name>
</gene>
<keyword evidence="2" id="KW-1185">Reference proteome</keyword>
<name>A0A949U179_9CLOT</name>